<dbReference type="Pfam" id="PF15080">
    <property type="entry name" value="DUF4547"/>
    <property type="match status" value="1"/>
</dbReference>
<sequence length="169" mass="19366">MADVRRFLPLERNLIYSYVIEALAILHACVVAQVPELSHDLPTLASIMRLSNTNRRIVLAWQATLQAMQLLDTDVKAFCSFFLLHRHEAKYMDPSRREKFSEEMNTIIREVIKSRVLQESMLCAVQIAENGKTERNIKSPPGILLTPKVDLLDKAFAKISLLAHTHERK</sequence>
<dbReference type="Proteomes" id="UP001066276">
    <property type="component" value="Chromosome 11"/>
</dbReference>
<protein>
    <submittedName>
        <fullName evidence="1">Uncharacterized protein</fullName>
    </submittedName>
</protein>
<evidence type="ECO:0000313" key="1">
    <source>
        <dbReference type="EMBL" id="KAJ1089361.1"/>
    </source>
</evidence>
<organism evidence="1 2">
    <name type="scientific">Pleurodeles waltl</name>
    <name type="common">Iberian ribbed newt</name>
    <dbReference type="NCBI Taxonomy" id="8319"/>
    <lineage>
        <taxon>Eukaryota</taxon>
        <taxon>Metazoa</taxon>
        <taxon>Chordata</taxon>
        <taxon>Craniata</taxon>
        <taxon>Vertebrata</taxon>
        <taxon>Euteleostomi</taxon>
        <taxon>Amphibia</taxon>
        <taxon>Batrachia</taxon>
        <taxon>Caudata</taxon>
        <taxon>Salamandroidea</taxon>
        <taxon>Salamandridae</taxon>
        <taxon>Pleurodelinae</taxon>
        <taxon>Pleurodeles</taxon>
    </lineage>
</organism>
<comment type="caution">
    <text evidence="1">The sequence shown here is derived from an EMBL/GenBank/DDBJ whole genome shotgun (WGS) entry which is preliminary data.</text>
</comment>
<dbReference type="PANTHER" id="PTHR35979:SF1">
    <property type="entry name" value="SINGLE-PASS MEMBRANE AND COILED-COIL DOMAIN-CONTAINING PROTEIN 1"/>
    <property type="match status" value="1"/>
</dbReference>
<evidence type="ECO:0000313" key="2">
    <source>
        <dbReference type="Proteomes" id="UP001066276"/>
    </source>
</evidence>
<name>A0AAV7LCJ1_PLEWA</name>
<dbReference type="AlphaFoldDB" id="A0AAV7LCJ1"/>
<accession>A0AAV7LCJ1</accession>
<dbReference type="EMBL" id="JANPWB010000015">
    <property type="protein sequence ID" value="KAJ1089361.1"/>
    <property type="molecule type" value="Genomic_DNA"/>
</dbReference>
<dbReference type="PANTHER" id="PTHR35979">
    <property type="entry name" value="SINGLE-PASS MEMBRANE AND COILED-COIL DOMAIN-CONTAINING PROTEIN 1"/>
    <property type="match status" value="1"/>
</dbReference>
<proteinExistence type="predicted"/>
<gene>
    <name evidence="1" type="ORF">NDU88_002512</name>
</gene>
<reference evidence="1" key="1">
    <citation type="journal article" date="2022" name="bioRxiv">
        <title>Sequencing and chromosome-scale assembly of the giantPleurodeles waltlgenome.</title>
        <authorList>
            <person name="Brown T."/>
            <person name="Elewa A."/>
            <person name="Iarovenko S."/>
            <person name="Subramanian E."/>
            <person name="Araus A.J."/>
            <person name="Petzold A."/>
            <person name="Susuki M."/>
            <person name="Suzuki K.-i.T."/>
            <person name="Hayashi T."/>
            <person name="Toyoda A."/>
            <person name="Oliveira C."/>
            <person name="Osipova E."/>
            <person name="Leigh N.D."/>
            <person name="Simon A."/>
            <person name="Yun M.H."/>
        </authorList>
    </citation>
    <scope>NUCLEOTIDE SEQUENCE</scope>
    <source>
        <strain evidence="1">20211129_DDA</strain>
        <tissue evidence="1">Liver</tissue>
    </source>
</reference>
<keyword evidence="2" id="KW-1185">Reference proteome</keyword>
<dbReference type="InterPro" id="IPR027875">
    <property type="entry name" value="DUF4547"/>
</dbReference>